<name>A0A2U8FIA6_9PAST</name>
<keyword evidence="2" id="KW-1133">Transmembrane helix</keyword>
<protein>
    <submittedName>
        <fullName evidence="4">GlcNAc transferase</fullName>
    </submittedName>
</protein>
<keyword evidence="4" id="KW-0808">Transferase</keyword>
<accession>A0A2U8FIA6</accession>
<evidence type="ECO:0000313" key="5">
    <source>
        <dbReference type="Proteomes" id="UP000244920"/>
    </source>
</evidence>
<keyword evidence="5" id="KW-1185">Reference proteome</keyword>
<dbReference type="RefSeq" id="WP_005821301.1">
    <property type="nucleotide sequence ID" value="NZ_CP029206.1"/>
</dbReference>
<reference evidence="5" key="1">
    <citation type="submission" date="2018-05" db="EMBL/GenBank/DDBJ databases">
        <title>Complete genome sequence of Actinobacillus porcitonsillarum reference strain 9953L55 (CCUG 46996).</title>
        <authorList>
            <person name="Dona V."/>
            <person name="Perreten V."/>
        </authorList>
    </citation>
    <scope>NUCLEOTIDE SEQUENCE [LARGE SCALE GENOMIC DNA]</scope>
    <source>
        <strain evidence="5">9953L55</strain>
    </source>
</reference>
<feature type="region of interest" description="Disordered" evidence="1">
    <location>
        <begin position="210"/>
        <end position="290"/>
    </location>
</feature>
<feature type="compositionally biased region" description="Basic and acidic residues" evidence="1">
    <location>
        <begin position="62"/>
        <end position="76"/>
    </location>
</feature>
<feature type="domain" description="Opacity-associated protein A LysM-like" evidence="3">
    <location>
        <begin position="394"/>
        <end position="469"/>
    </location>
</feature>
<organism evidence="4 5">
    <name type="scientific">Actinobacillus porcitonsillarum</name>
    <dbReference type="NCBI Taxonomy" id="189834"/>
    <lineage>
        <taxon>Bacteria</taxon>
        <taxon>Pseudomonadati</taxon>
        <taxon>Pseudomonadota</taxon>
        <taxon>Gammaproteobacteria</taxon>
        <taxon>Pasteurellales</taxon>
        <taxon>Pasteurellaceae</taxon>
        <taxon>Actinobacillus</taxon>
    </lineage>
</organism>
<gene>
    <name evidence="4" type="ORF">DDU33_03885</name>
</gene>
<feature type="region of interest" description="Disordered" evidence="1">
    <location>
        <begin position="317"/>
        <end position="338"/>
    </location>
</feature>
<feature type="region of interest" description="Disordered" evidence="1">
    <location>
        <begin position="61"/>
        <end position="91"/>
    </location>
</feature>
<sequence length="470" mass="50729">MTQKNFRQEPTFGESNVTNSEKNTEVEKKTVVPSLRMNHTPGHTFTPVIKPAVSVDAAPEAVKVETPKSETPKAEAMKAQPSSFAFSPVTEETTKVESNVKNTAEAAKSVAQDTVKVALNAADRVIPATSATATSSTEKAAPVSSKEKSTKNRRLGLVAVLAAILGGVFFWLKPSTPDTVEELQSQQGGSLPIEFRPVDEAEAQRLEAEAQAKAQAQLQTQTTQGTTTTEPTQTVQPSVEANTAQPVQPVEQNVSTQPIEQNNSAQPVQEGTQTVTTVTEPQVSTPVVDTVKPQTGSSVVYQPEKVRQEVRKQEVRKVEKVRPQQQTQQKAQKTETQPKVKAITAAEYNAKKAQNAQMDQFVKSVEEGKVAQTAKSTAKVAPAAAQTTSAVVSSKTMTVPKSTSLMQVFRDNNLNISDVNAMSKVNSVVSNLKVNEKVTVRLDKNNRVVEMSIGSGGKFIRQADGSYRFK</sequence>
<dbReference type="AlphaFoldDB" id="A0A2U8FIA6"/>
<feature type="compositionally biased region" description="Polar residues" evidence="1">
    <location>
        <begin position="237"/>
        <end position="265"/>
    </location>
</feature>
<dbReference type="Proteomes" id="UP000244920">
    <property type="component" value="Chromosome"/>
</dbReference>
<feature type="compositionally biased region" description="Low complexity" evidence="1">
    <location>
        <begin position="211"/>
        <end position="236"/>
    </location>
</feature>
<feature type="compositionally biased region" description="Low complexity" evidence="1">
    <location>
        <begin position="266"/>
        <end position="288"/>
    </location>
</feature>
<dbReference type="GO" id="GO:0016740">
    <property type="term" value="F:transferase activity"/>
    <property type="evidence" value="ECO:0007669"/>
    <property type="project" value="UniProtKB-KW"/>
</dbReference>
<dbReference type="EMBL" id="CP029206">
    <property type="protein sequence ID" value="AWI50685.1"/>
    <property type="molecule type" value="Genomic_DNA"/>
</dbReference>
<dbReference type="KEGG" id="apor:DDU33_03885"/>
<keyword evidence="2" id="KW-0812">Transmembrane</keyword>
<evidence type="ECO:0000259" key="3">
    <source>
        <dbReference type="Pfam" id="PF04225"/>
    </source>
</evidence>
<feature type="region of interest" description="Disordered" evidence="1">
    <location>
        <begin position="1"/>
        <end position="47"/>
    </location>
</feature>
<keyword evidence="2" id="KW-0472">Membrane</keyword>
<evidence type="ECO:0000313" key="4">
    <source>
        <dbReference type="EMBL" id="AWI50685.1"/>
    </source>
</evidence>
<evidence type="ECO:0000256" key="1">
    <source>
        <dbReference type="SAM" id="MobiDB-lite"/>
    </source>
</evidence>
<proteinExistence type="predicted"/>
<evidence type="ECO:0000256" key="2">
    <source>
        <dbReference type="SAM" id="Phobius"/>
    </source>
</evidence>
<feature type="transmembrane region" description="Helical" evidence="2">
    <location>
        <begin position="155"/>
        <end position="172"/>
    </location>
</feature>
<dbReference type="GO" id="GO:0042834">
    <property type="term" value="F:peptidoglycan binding"/>
    <property type="evidence" value="ECO:0007669"/>
    <property type="project" value="InterPro"/>
</dbReference>
<dbReference type="Pfam" id="PF04225">
    <property type="entry name" value="LysM_OapA"/>
    <property type="match status" value="1"/>
</dbReference>
<feature type="region of interest" description="Disordered" evidence="1">
    <location>
        <begin position="130"/>
        <end position="151"/>
    </location>
</feature>
<dbReference type="InterPro" id="IPR007340">
    <property type="entry name" value="LysM_Opacity-associatedA"/>
</dbReference>